<evidence type="ECO:0000313" key="11">
    <source>
        <dbReference type="EMBL" id="WBW72504.1"/>
    </source>
</evidence>
<dbReference type="GO" id="GO:0043130">
    <property type="term" value="F:ubiquitin binding"/>
    <property type="evidence" value="ECO:0007669"/>
    <property type="project" value="UniProtKB-UniRule"/>
</dbReference>
<dbReference type="SUPFAM" id="SSF46785">
    <property type="entry name" value="Winged helix' DNA-binding domain"/>
    <property type="match status" value="1"/>
</dbReference>
<dbReference type="InterPro" id="IPR011993">
    <property type="entry name" value="PH-like_dom_sf"/>
</dbReference>
<feature type="domain" description="GLUE N-terminal" evidence="10">
    <location>
        <begin position="5"/>
        <end position="207"/>
    </location>
</feature>
<accession>A0AAE9WBC3</accession>
<dbReference type="GeneID" id="80873970"/>
<dbReference type="GO" id="GO:0031902">
    <property type="term" value="C:late endosome membrane"/>
    <property type="evidence" value="ECO:0007669"/>
    <property type="project" value="UniProtKB-UniRule"/>
</dbReference>
<dbReference type="InterPro" id="IPR036390">
    <property type="entry name" value="WH_DNA-bd_sf"/>
</dbReference>
<dbReference type="InterPro" id="IPR001876">
    <property type="entry name" value="Znf_RanBP2"/>
</dbReference>
<dbReference type="AlphaFoldDB" id="A0AAE9WBC3"/>
<dbReference type="GO" id="GO:0000814">
    <property type="term" value="C:ESCRT II complex"/>
    <property type="evidence" value="ECO:0007669"/>
    <property type="project" value="UniProtKB-UniRule"/>
</dbReference>
<comment type="function">
    <text evidence="9">Component of the ESCRT-II complex (endosomal sorting complex required for transport II), which is required for multivesicular body (MVB) formation and sorting of endosomal cargo proteins into MVBs.</text>
</comment>
<protein>
    <recommendedName>
        <fullName evidence="2 9">Vacuolar protein-sorting-associated protein 36</fullName>
    </recommendedName>
    <alternativeName>
        <fullName evidence="9">ESCRT-II complex subunit VPS36</fullName>
    </alternativeName>
</protein>
<keyword evidence="3 9" id="KW-0813">Transport</keyword>
<sequence length="476" mass="54361">MTFYLETTSSSLPVLEAKEEIVHAQNCVGLYFDDKKSLDYANGTLYISQKHVFYVDFQNPKKNSLKIRLSDIVELNHSSRYFRSSPKVHLYLKFVQEKWACKICFYNNLGSTLDPCMNCGVAGRFRLLQADCHLTGEEKRKKGICPTCTFQNYPDLLFCEICGTQLTRLPTAEHIQLSFRNGGSSKFFEVLNEQRQELIENRSNALQDTNHLKKIINEKSLRIGGIHDLQQSHALKLAHNGQTLVRAFQDLDAFFSLTQETMELADQFVERIQNLAGFAKQSDQVQQLLKRTHQLGLLRNNYANMVSDNSNARLFQVELCKSISELLLNHLKSDTDTVTMTHAWAMYNRARKTELVSPADFAKACELFSNLDLGISVSKLSSGALLFQLKLPNQKEKFLSALMQTMQPSITISQCAMKLHWSIGVTMEQLESAESEGYIVRDIHEDIGFGVQYWKNQFQSFESELSHLLFSSQNNI</sequence>
<dbReference type="PANTHER" id="PTHR13128">
    <property type="entry name" value="VACUOLAR PROTEIN-SORTING-ASSOCIATED PROTEIN 36"/>
    <property type="match status" value="1"/>
</dbReference>
<dbReference type="InterPro" id="IPR021648">
    <property type="entry name" value="GLUE_dom"/>
</dbReference>
<evidence type="ECO:0000256" key="1">
    <source>
        <dbReference type="ARBA" id="ARBA00009697"/>
    </source>
</evidence>
<keyword evidence="5" id="KW-0479">Metal-binding</keyword>
<dbReference type="RefSeq" id="XP_056036747.1">
    <property type="nucleotide sequence ID" value="XM_056179281.1"/>
</dbReference>
<keyword evidence="4 9" id="KW-0963">Cytoplasm</keyword>
<keyword evidence="9" id="KW-0967">Endosome</keyword>
<reference evidence="11 12" key="1">
    <citation type="journal article" date="2023" name="G3 (Bethesda)">
        <title>A high-quality reference genome for the fission yeast Schizosaccharomyces osmophilus.</title>
        <authorList>
            <person name="Jia G.S."/>
            <person name="Zhang W.C."/>
            <person name="Liang Y."/>
            <person name="Liu X.H."/>
            <person name="Rhind N."/>
            <person name="Pidoux A."/>
            <person name="Brysch-Herzberg M."/>
            <person name="Du L.L."/>
        </authorList>
    </citation>
    <scope>NUCLEOTIDE SEQUENCE [LARGE SCALE GENOMIC DNA]</scope>
    <source>
        <strain evidence="11 12">CBS 15793</strain>
    </source>
</reference>
<evidence type="ECO:0000313" key="12">
    <source>
        <dbReference type="Proteomes" id="UP001212411"/>
    </source>
</evidence>
<evidence type="ECO:0000256" key="3">
    <source>
        <dbReference type="ARBA" id="ARBA00022448"/>
    </source>
</evidence>
<dbReference type="PROSITE" id="PS51495">
    <property type="entry name" value="GLUE"/>
    <property type="match status" value="1"/>
</dbReference>
<evidence type="ECO:0000256" key="9">
    <source>
        <dbReference type="RuleBase" id="RU367095"/>
    </source>
</evidence>
<dbReference type="PANTHER" id="PTHR13128:SF12">
    <property type="entry name" value="VACUOLAR PROTEIN-SORTING-ASSOCIATED PROTEIN 36"/>
    <property type="match status" value="1"/>
</dbReference>
<evidence type="ECO:0000256" key="2">
    <source>
        <dbReference type="ARBA" id="ARBA00017953"/>
    </source>
</evidence>
<evidence type="ECO:0000256" key="8">
    <source>
        <dbReference type="ARBA" id="ARBA00022927"/>
    </source>
</evidence>
<dbReference type="Pfam" id="PF04157">
    <property type="entry name" value="EAP30"/>
    <property type="match status" value="1"/>
</dbReference>
<dbReference type="InterPro" id="IPR036388">
    <property type="entry name" value="WH-like_DNA-bd_sf"/>
</dbReference>
<comment type="similarity">
    <text evidence="1 9">Belongs to the VPS36 family.</text>
</comment>
<dbReference type="EMBL" id="CP115611">
    <property type="protein sequence ID" value="WBW72504.1"/>
    <property type="molecule type" value="Genomic_DNA"/>
</dbReference>
<dbReference type="Pfam" id="PF11605">
    <property type="entry name" value="Vps36_ESCRT-II"/>
    <property type="match status" value="1"/>
</dbReference>
<keyword evidence="12" id="KW-1185">Reference proteome</keyword>
<dbReference type="InterPro" id="IPR040608">
    <property type="entry name" value="Snf8/Vps36"/>
</dbReference>
<evidence type="ECO:0000256" key="6">
    <source>
        <dbReference type="ARBA" id="ARBA00022771"/>
    </source>
</evidence>
<name>A0AAE9WBC3_9SCHI</name>
<evidence type="ECO:0000256" key="5">
    <source>
        <dbReference type="ARBA" id="ARBA00022723"/>
    </source>
</evidence>
<dbReference type="GO" id="GO:0032266">
    <property type="term" value="F:phosphatidylinositol-3-phosphate binding"/>
    <property type="evidence" value="ECO:0007669"/>
    <property type="project" value="UniProtKB-UniRule"/>
</dbReference>
<dbReference type="FunFam" id="1.10.10.10:FF:000416">
    <property type="entry name" value="Vacuolar protein-sorting-associated protein 36"/>
    <property type="match status" value="1"/>
</dbReference>
<dbReference type="Gene3D" id="2.30.29.30">
    <property type="entry name" value="Pleckstrin-homology domain (PH domain)/Phosphotyrosine-binding domain (PTB)"/>
    <property type="match status" value="1"/>
</dbReference>
<evidence type="ECO:0000256" key="4">
    <source>
        <dbReference type="ARBA" id="ARBA00022490"/>
    </source>
</evidence>
<dbReference type="GO" id="GO:0043328">
    <property type="term" value="P:protein transport to vacuole involved in ubiquitin-dependent protein catabolic process via the multivesicular body sorting pathway"/>
    <property type="evidence" value="ECO:0007669"/>
    <property type="project" value="UniProtKB-UniRule"/>
</dbReference>
<dbReference type="SMART" id="SM00547">
    <property type="entry name" value="ZnF_RBZ"/>
    <property type="match status" value="2"/>
</dbReference>
<keyword evidence="6" id="KW-0863">Zinc-finger</keyword>
<evidence type="ECO:0000256" key="7">
    <source>
        <dbReference type="ARBA" id="ARBA00022833"/>
    </source>
</evidence>
<proteinExistence type="inferred from homology"/>
<organism evidence="11 12">
    <name type="scientific">Schizosaccharomyces osmophilus</name>
    <dbReference type="NCBI Taxonomy" id="2545709"/>
    <lineage>
        <taxon>Eukaryota</taxon>
        <taxon>Fungi</taxon>
        <taxon>Dikarya</taxon>
        <taxon>Ascomycota</taxon>
        <taxon>Taphrinomycotina</taxon>
        <taxon>Schizosaccharomycetes</taxon>
        <taxon>Schizosaccharomycetales</taxon>
        <taxon>Schizosaccharomycetaceae</taxon>
        <taxon>Schizosaccharomyces</taxon>
    </lineage>
</organism>
<dbReference type="Proteomes" id="UP001212411">
    <property type="component" value="Chromosome 1"/>
</dbReference>
<gene>
    <name evidence="11" type="primary">vps36</name>
    <name evidence="11" type="ORF">SOMG_00487</name>
</gene>
<dbReference type="Gene3D" id="1.10.10.10">
    <property type="entry name" value="Winged helix-like DNA-binding domain superfamily/Winged helix DNA-binding domain"/>
    <property type="match status" value="2"/>
</dbReference>
<dbReference type="GO" id="GO:0008270">
    <property type="term" value="F:zinc ion binding"/>
    <property type="evidence" value="ECO:0007669"/>
    <property type="project" value="UniProtKB-KW"/>
</dbReference>
<comment type="subcellular location">
    <subcellularLocation>
        <location evidence="9">Cytoplasm</location>
    </subcellularLocation>
    <subcellularLocation>
        <location evidence="9">Endosome</location>
    </subcellularLocation>
</comment>
<comment type="subunit">
    <text evidence="9">Component of the endosomal sorting complex required for transport II (ESCRT-II).</text>
</comment>
<dbReference type="SUPFAM" id="SSF50729">
    <property type="entry name" value="PH domain-like"/>
    <property type="match status" value="1"/>
</dbReference>
<dbReference type="KEGG" id="som:SOMG_00487"/>
<keyword evidence="7" id="KW-0862">Zinc</keyword>
<dbReference type="InterPro" id="IPR037855">
    <property type="entry name" value="Vps36"/>
</dbReference>
<evidence type="ECO:0000259" key="10">
    <source>
        <dbReference type="PROSITE" id="PS51495"/>
    </source>
</evidence>
<keyword evidence="8 9" id="KW-0653">Protein transport</keyword>